<evidence type="ECO:0000256" key="1">
    <source>
        <dbReference type="SAM" id="MobiDB-lite"/>
    </source>
</evidence>
<dbReference type="AlphaFoldDB" id="A0AB34IFQ0"/>
<accession>A0AB34IFQ0</accession>
<evidence type="ECO:0000313" key="2">
    <source>
        <dbReference type="EMBL" id="KAL1496399.1"/>
    </source>
</evidence>
<feature type="compositionally biased region" description="Basic and acidic residues" evidence="1">
    <location>
        <begin position="186"/>
        <end position="196"/>
    </location>
</feature>
<evidence type="ECO:0000313" key="3">
    <source>
        <dbReference type="Proteomes" id="UP001515480"/>
    </source>
</evidence>
<dbReference type="Proteomes" id="UP001515480">
    <property type="component" value="Unassembled WGS sequence"/>
</dbReference>
<dbReference type="EMBL" id="JBGBPQ010000029">
    <property type="protein sequence ID" value="KAL1496399.1"/>
    <property type="molecule type" value="Genomic_DNA"/>
</dbReference>
<gene>
    <name evidence="2" type="ORF">AB1Y20_016354</name>
</gene>
<reference evidence="2 3" key="1">
    <citation type="journal article" date="2024" name="Science">
        <title>Giant polyketide synthase enzymes in the biosynthesis of giant marine polyether toxins.</title>
        <authorList>
            <person name="Fallon T.R."/>
            <person name="Shende V.V."/>
            <person name="Wierzbicki I.H."/>
            <person name="Pendleton A.L."/>
            <person name="Watervoot N.F."/>
            <person name="Auber R.P."/>
            <person name="Gonzalez D.J."/>
            <person name="Wisecaver J.H."/>
            <person name="Moore B.S."/>
        </authorList>
    </citation>
    <scope>NUCLEOTIDE SEQUENCE [LARGE SCALE GENOMIC DNA]</scope>
    <source>
        <strain evidence="2 3">12B1</strain>
    </source>
</reference>
<sequence>MSDLQKLVRIADAITQSTLLLEEHVGAVADDELPLFEHYPSGPLLAFEARLNELLRRSALPPLRLSHAPTLRAVHERIHAECEAALLHAAGWPSCCTRALSPRWPRAAVGAIRAHAPRAWVRAVAASSPRAVAEGVRLAAVGALVLALLLAGYLLKPSAALGVAPHAPPPPPLLRRAVRHRPFRKGPVEDLVELHPPRLPRKSRRSPPPGARNSTSREERHARRHAPMLAHNASNATVHTSPRRMRKG</sequence>
<organism evidence="2 3">
    <name type="scientific">Prymnesium parvum</name>
    <name type="common">Toxic golden alga</name>
    <dbReference type="NCBI Taxonomy" id="97485"/>
    <lineage>
        <taxon>Eukaryota</taxon>
        <taxon>Haptista</taxon>
        <taxon>Haptophyta</taxon>
        <taxon>Prymnesiophyceae</taxon>
        <taxon>Prymnesiales</taxon>
        <taxon>Prymnesiaceae</taxon>
        <taxon>Prymnesium</taxon>
    </lineage>
</organism>
<keyword evidence="3" id="KW-1185">Reference proteome</keyword>
<comment type="caution">
    <text evidence="2">The sequence shown here is derived from an EMBL/GenBank/DDBJ whole genome shotgun (WGS) entry which is preliminary data.</text>
</comment>
<proteinExistence type="predicted"/>
<feature type="region of interest" description="Disordered" evidence="1">
    <location>
        <begin position="185"/>
        <end position="248"/>
    </location>
</feature>
<name>A0AB34IFQ0_PRYPA</name>
<protein>
    <submittedName>
        <fullName evidence="2">Uncharacterized protein</fullName>
    </submittedName>
</protein>